<reference evidence="1" key="1">
    <citation type="submission" date="2014-07" db="EMBL/GenBank/DDBJ databases">
        <title>Identification of a novel salt tolerance gene in wild soybean by whole-genome sequencing.</title>
        <authorList>
            <person name="Lam H.-M."/>
            <person name="Qi X."/>
            <person name="Li M.-W."/>
            <person name="Liu X."/>
            <person name="Xie M."/>
            <person name="Ni M."/>
            <person name="Xu X."/>
        </authorList>
    </citation>
    <scope>NUCLEOTIDE SEQUENCE [LARGE SCALE GENOMIC DNA]</scope>
    <source>
        <tissue evidence="1">Root</tissue>
    </source>
</reference>
<accession>A0A0B2SDF1</accession>
<dbReference type="AlphaFoldDB" id="A0A0B2SDF1"/>
<evidence type="ECO:0000313" key="1">
    <source>
        <dbReference type="EMBL" id="KHN42297.1"/>
    </source>
</evidence>
<gene>
    <name evidence="1" type="ORF">glysoja_042963</name>
</gene>
<name>A0A0B2SDF1_GLYSO</name>
<protein>
    <recommendedName>
        <fullName evidence="2">TMV resistance protein N</fullName>
    </recommendedName>
</protein>
<proteinExistence type="predicted"/>
<sequence>MTTSGCDSGLYPGDNYPDWLTFNCDGSSVIFDVPQVNGYNLKTMMFIIHSFTPDNITSDGLKNVLVINHTKFTIQLYKRGTLVSFEDEEWQRAVSNIEPGNKVEVAVVFENGFTVKKTTVYLIYDEPNPNDKKLEYCHASDKNVVVSGRDENIGASGCGGLTKESFRQRIKGLKCRLVVINALVAEA</sequence>
<organism evidence="1">
    <name type="scientific">Glycine soja</name>
    <name type="common">Wild soybean</name>
    <dbReference type="NCBI Taxonomy" id="3848"/>
    <lineage>
        <taxon>Eukaryota</taxon>
        <taxon>Viridiplantae</taxon>
        <taxon>Streptophyta</taxon>
        <taxon>Embryophyta</taxon>
        <taxon>Tracheophyta</taxon>
        <taxon>Spermatophyta</taxon>
        <taxon>Magnoliopsida</taxon>
        <taxon>eudicotyledons</taxon>
        <taxon>Gunneridae</taxon>
        <taxon>Pentapetalae</taxon>
        <taxon>rosids</taxon>
        <taxon>fabids</taxon>
        <taxon>Fabales</taxon>
        <taxon>Fabaceae</taxon>
        <taxon>Papilionoideae</taxon>
        <taxon>50 kb inversion clade</taxon>
        <taxon>NPAAA clade</taxon>
        <taxon>indigoferoid/millettioid clade</taxon>
        <taxon>Phaseoleae</taxon>
        <taxon>Glycine</taxon>
        <taxon>Glycine subgen. Soja</taxon>
    </lineage>
</organism>
<dbReference type="Proteomes" id="UP000053555">
    <property type="component" value="Unassembled WGS sequence"/>
</dbReference>
<evidence type="ECO:0008006" key="2">
    <source>
        <dbReference type="Google" id="ProtNLM"/>
    </source>
</evidence>
<dbReference type="EMBL" id="KN644541">
    <property type="protein sequence ID" value="KHN42297.1"/>
    <property type="molecule type" value="Genomic_DNA"/>
</dbReference>